<organism evidence="2 3">
    <name type="scientific">Galdieria sulphuraria</name>
    <name type="common">Red alga</name>
    <dbReference type="NCBI Taxonomy" id="130081"/>
    <lineage>
        <taxon>Eukaryota</taxon>
        <taxon>Rhodophyta</taxon>
        <taxon>Bangiophyceae</taxon>
        <taxon>Galdieriales</taxon>
        <taxon>Galdieriaceae</taxon>
        <taxon>Galdieria</taxon>
    </lineage>
</organism>
<dbReference type="KEGG" id="gsl:Gasu_65250"/>
<dbReference type="Pfam" id="PF24545">
    <property type="entry name" value="Ig_TPPC8_1st"/>
    <property type="match status" value="1"/>
</dbReference>
<sequence length="984" mass="113147">MEATFNQTRSLVFNDTLVEETRNTSKKLPVTSLDLLKDELQSRHKPIVLVCATHAANRIAKQVLQSCNISGWNCAALLSQLAKVQCTPVSISHFKKQTEISFEDFKVRFVSIEELGVQEGVEFDGALINALEEERLDHRDLQEESYRKTYEYYKRNGGSFCCKEPFWYTLYRDYLESLLVTSEYHSFGQPVAVVVVCWVGEGDELATNIEEVLPKASSISSVYEKEILELDAPQCFLLLERGSVDSAATGKALTQLRKIYGPSVGKVLSIPDWDIQQQSKDNDQENDWQSQKSILHDADSSYSTTRIESYKTEKFCSITTLGLDPHISTMIGDLIRSFVGASIEQRLLTLYRLVERLRRGVRNQIKALFRTDRGPREGVVGGGLHSSLTYLAFSAESRVRQLADILFMLGEYAEAIEYYRLASHDFRADQSFPYFAKSEEMIALCLVMLNGSPKEIMRHFNTAIENFLLAKVPNEATRTCLYASDYFLAVELKEDLGTLLLKTCTMICLPSQYKSTHVRAAVLYERAALCYLVCDRWRRHAFQLVRAGFRFRQANMYRHALRVYLDAYYNYQALGWTRIESHLCTLIGHIYFQLGQLMEAANYLSQLQLFVKERFDKQVSHLVDLFNISRQWQHEETTNEEKLVIDFPITLDKRTYIETFDYPSYASDEECSKWSSLECSLVELAERWDKSSRDSNKASNLPSSPRRIRQKVKRLTMTPLPYKESWRQPVPCIAGETFYLIIEVHNPLQIPLLLFDLDVIFQFTKKGDSMVQLHTRDQDSEYRFLELSDSALEILPDSVQQIRLELKPLCEGFLSVQGVCWSFRILYDAIVENALNSMPSSEANSALDSQAFCRSRHMFHLRGPRMNETKEQRISKTPIYERNHALELIVFPTSPSLTCRFVDVPISLYHGQTVEGEIELVNCGRKPLENIFYEAESFSWFFLDFDSTNRERITSVNAGHLPIHLNCGQSTRIKCYLRAAELAT</sequence>
<dbReference type="STRING" id="130081.M2VRT1"/>
<accession>M2VRT1</accession>
<dbReference type="Proteomes" id="UP000030680">
    <property type="component" value="Unassembled WGS sequence"/>
</dbReference>
<dbReference type="PANTHER" id="PTHR12975:SF6">
    <property type="entry name" value="TRAFFICKING PROTEIN PARTICLE COMPLEX SUBUNIT 8"/>
    <property type="match status" value="1"/>
</dbReference>
<dbReference type="Pfam" id="PF12739">
    <property type="entry name" value="TRAPPC-Trs85"/>
    <property type="match status" value="1"/>
</dbReference>
<dbReference type="OrthoDB" id="203724at2759"/>
<dbReference type="InterPro" id="IPR011990">
    <property type="entry name" value="TPR-like_helical_dom_sf"/>
</dbReference>
<dbReference type="InterPro" id="IPR058541">
    <property type="entry name" value="Ig_TPPC8_1st"/>
</dbReference>
<dbReference type="SUPFAM" id="SSF48452">
    <property type="entry name" value="TPR-like"/>
    <property type="match status" value="1"/>
</dbReference>
<protein>
    <recommendedName>
        <fullName evidence="1">TPPC8 first Ig-like domain-containing protein</fullName>
    </recommendedName>
</protein>
<dbReference type="GO" id="GO:1990072">
    <property type="term" value="C:TRAPPIII protein complex"/>
    <property type="evidence" value="ECO:0007669"/>
    <property type="project" value="TreeGrafter"/>
</dbReference>
<name>M2VRT1_GALSU</name>
<dbReference type="PANTHER" id="PTHR12975">
    <property type="entry name" value="TRANSPORT PROTEIN TRAPP"/>
    <property type="match status" value="1"/>
</dbReference>
<proteinExistence type="predicted"/>
<dbReference type="RefSeq" id="XP_005702336.1">
    <property type="nucleotide sequence ID" value="XM_005702279.1"/>
</dbReference>
<dbReference type="GeneID" id="17084808"/>
<reference evidence="3" key="1">
    <citation type="journal article" date="2013" name="Science">
        <title>Gene transfer from bacteria and archaea facilitated evolution of an extremophilic eukaryote.</title>
        <authorList>
            <person name="Schonknecht G."/>
            <person name="Chen W.H."/>
            <person name="Ternes C.M."/>
            <person name="Barbier G.G."/>
            <person name="Shrestha R.P."/>
            <person name="Stanke M."/>
            <person name="Brautigam A."/>
            <person name="Baker B.J."/>
            <person name="Banfield J.F."/>
            <person name="Garavito R.M."/>
            <person name="Carr K."/>
            <person name="Wilkerson C."/>
            <person name="Rensing S.A."/>
            <person name="Gagneul D."/>
            <person name="Dickenson N.E."/>
            <person name="Oesterhelt C."/>
            <person name="Lercher M.J."/>
            <person name="Weber A.P."/>
        </authorList>
    </citation>
    <scope>NUCLEOTIDE SEQUENCE [LARGE SCALE GENOMIC DNA]</scope>
    <source>
        <strain evidence="3">074W</strain>
    </source>
</reference>
<dbReference type="AlphaFoldDB" id="M2VRT1"/>
<gene>
    <name evidence="2" type="ORF">Gasu_65250</name>
</gene>
<dbReference type="eggNOG" id="KOG1938">
    <property type="taxonomic scope" value="Eukaryota"/>
</dbReference>
<dbReference type="EMBL" id="KB454788">
    <property type="protein sequence ID" value="EME25816.1"/>
    <property type="molecule type" value="Genomic_DNA"/>
</dbReference>
<evidence type="ECO:0000259" key="1">
    <source>
        <dbReference type="Pfam" id="PF24545"/>
    </source>
</evidence>
<evidence type="ECO:0000313" key="2">
    <source>
        <dbReference type="EMBL" id="EME25816.1"/>
    </source>
</evidence>
<feature type="non-terminal residue" evidence="2">
    <location>
        <position position="984"/>
    </location>
</feature>
<dbReference type="InterPro" id="IPR024420">
    <property type="entry name" value="TRAPP_III_complex_Trs85"/>
</dbReference>
<feature type="domain" description="TPPC8 first Ig-like" evidence="1">
    <location>
        <begin position="732"/>
        <end position="909"/>
    </location>
</feature>
<evidence type="ECO:0000313" key="3">
    <source>
        <dbReference type="Proteomes" id="UP000030680"/>
    </source>
</evidence>
<keyword evidence="3" id="KW-1185">Reference proteome</keyword>